<comment type="similarity">
    <text evidence="3">Belongs to the peptidase U32 family.</text>
</comment>
<sequence>MVNYIPELLAPAGDLKRLEYALAYGADAVYAGQPAFSLRARENGFRSLEDLEKGIALAHAKGKKFYLTSNVIARNAKVAPFEKSLLDAVKLKPDALIVADPGIIAFMRKEAPEIPIHLSVQANTTNYLTAQFWQSIGVSRVILSRELKLSEVLEIQEKCPELELEVFVHGNVCMAMSGRCMLSNWTTRRDANQGMCNNSCRMPYRLYANAEVQSDDYREHEGSFFLERTNTEGNSELIGLDEDRWGTYFMSSRDLCALDVIPDLVQNRIASFKIEGRTRSVYYLSSVVLAYRKAIDAALSGKEIPQISKDLISDTDSRGRMPGFFKGPLPQNYESTQEPSQTGAVAAQIDHVEKDGSIFIHVKNKMELDARLFWLDPEIREAVAVQELKDAKGGSVHTLHPGTDGWVTLRSDVTKHTKSENFAFLVLKKG</sequence>
<evidence type="ECO:0000256" key="3">
    <source>
        <dbReference type="ARBA" id="ARBA00038374"/>
    </source>
</evidence>
<dbReference type="InterPro" id="IPR051454">
    <property type="entry name" value="RNA/ubiquinone_mod_enzymes"/>
</dbReference>
<dbReference type="GO" id="GO:0006508">
    <property type="term" value="P:proteolysis"/>
    <property type="evidence" value="ECO:0007669"/>
    <property type="project" value="UniProtKB-KW"/>
</dbReference>
<protein>
    <submittedName>
        <fullName evidence="4">Putative protease</fullName>
    </submittedName>
</protein>
<dbReference type="InterPro" id="IPR001539">
    <property type="entry name" value="Peptidase_U32"/>
</dbReference>
<proteinExistence type="inferred from homology"/>
<dbReference type="AlphaFoldDB" id="A0A1M6PZ16"/>
<evidence type="ECO:0000256" key="2">
    <source>
        <dbReference type="ARBA" id="ARBA00022801"/>
    </source>
</evidence>
<name>A0A1M6PZ16_9BACT</name>
<evidence type="ECO:0000313" key="5">
    <source>
        <dbReference type="Proteomes" id="UP000184275"/>
    </source>
</evidence>
<dbReference type="PANTHER" id="PTHR30217">
    <property type="entry name" value="PEPTIDASE U32 FAMILY"/>
    <property type="match status" value="1"/>
</dbReference>
<keyword evidence="2" id="KW-0378">Hydrolase</keyword>
<dbReference type="EMBL" id="FRAW01000001">
    <property type="protein sequence ID" value="SHK13204.1"/>
    <property type="molecule type" value="Genomic_DNA"/>
</dbReference>
<keyword evidence="5" id="KW-1185">Reference proteome</keyword>
<dbReference type="Proteomes" id="UP000184275">
    <property type="component" value="Unassembled WGS sequence"/>
</dbReference>
<dbReference type="RefSeq" id="WP_073301848.1">
    <property type="nucleotide sequence ID" value="NZ_FRAW01000001.1"/>
</dbReference>
<evidence type="ECO:0000256" key="1">
    <source>
        <dbReference type="ARBA" id="ARBA00022670"/>
    </source>
</evidence>
<evidence type="ECO:0000313" key="4">
    <source>
        <dbReference type="EMBL" id="SHK13204.1"/>
    </source>
</evidence>
<dbReference type="PANTHER" id="PTHR30217:SF6">
    <property type="entry name" value="TRNA HYDROXYLATION PROTEIN P"/>
    <property type="match status" value="1"/>
</dbReference>
<dbReference type="GO" id="GO:0008233">
    <property type="term" value="F:peptidase activity"/>
    <property type="evidence" value="ECO:0007669"/>
    <property type="project" value="UniProtKB-KW"/>
</dbReference>
<accession>A0A1M6PZ16</accession>
<dbReference type="Pfam" id="PF01136">
    <property type="entry name" value="Peptidase_U32"/>
    <property type="match status" value="1"/>
</dbReference>
<organism evidence="4 5">
    <name type="scientific">Fibrobacter intestinalis</name>
    <dbReference type="NCBI Taxonomy" id="28122"/>
    <lineage>
        <taxon>Bacteria</taxon>
        <taxon>Pseudomonadati</taxon>
        <taxon>Fibrobacterota</taxon>
        <taxon>Fibrobacteria</taxon>
        <taxon>Fibrobacterales</taxon>
        <taxon>Fibrobacteraceae</taxon>
        <taxon>Fibrobacter</taxon>
    </lineage>
</organism>
<gene>
    <name evidence="4" type="ORF">SAMN05720469_101184</name>
</gene>
<keyword evidence="1 4" id="KW-0645">Protease</keyword>
<reference evidence="5" key="1">
    <citation type="submission" date="2016-11" db="EMBL/GenBank/DDBJ databases">
        <authorList>
            <person name="Varghese N."/>
            <person name="Submissions S."/>
        </authorList>
    </citation>
    <scope>NUCLEOTIDE SEQUENCE [LARGE SCALE GENOMIC DNA]</scope>
    <source>
        <strain evidence="5">UWOS</strain>
    </source>
</reference>